<evidence type="ECO:0000259" key="1">
    <source>
        <dbReference type="Pfam" id="PF11716"/>
    </source>
</evidence>
<dbReference type="NCBIfam" id="TIGR03083">
    <property type="entry name" value="maleylpyruvate isomerase family mycothiol-dependent enzyme"/>
    <property type="match status" value="1"/>
</dbReference>
<dbReference type="eggNOG" id="COG1576">
    <property type="taxonomic scope" value="Bacteria"/>
</dbReference>
<dbReference type="NCBIfam" id="TIGR03086">
    <property type="entry name" value="TIGR03086 family metal-binding protein"/>
    <property type="match status" value="1"/>
</dbReference>
<dbReference type="InterPro" id="IPR034660">
    <property type="entry name" value="DinB/YfiT-like"/>
</dbReference>
<evidence type="ECO:0000313" key="2">
    <source>
        <dbReference type="EMBL" id="BAJ31581.1"/>
    </source>
</evidence>
<proteinExistence type="predicted"/>
<keyword evidence="3" id="KW-1185">Reference proteome</keyword>
<dbReference type="Gene3D" id="1.20.120.450">
    <property type="entry name" value="dinb family like domain"/>
    <property type="match status" value="1"/>
</dbReference>
<name>E4N3V0_KITSK</name>
<evidence type="ECO:0000313" key="3">
    <source>
        <dbReference type="Proteomes" id="UP000007076"/>
    </source>
</evidence>
<dbReference type="Pfam" id="PF11716">
    <property type="entry name" value="MDMPI_N"/>
    <property type="match status" value="1"/>
</dbReference>
<dbReference type="InterPro" id="IPR024344">
    <property type="entry name" value="MDMPI_metal-binding"/>
</dbReference>
<sequence>MMNRCFHPPGSHLAVLVVVRDLFPAIAELVEEIAADAWEGPTPCSQWTVRDLVAHIAGELLWVPAAVAGEEVARSTRRFSTDVLGANPKGVVAHAAEAAVRSLARPGALDRQLRLPYGLRDGLGYARELAADLTVHWWDLSQACPSGAELPERVVASALAQFSEYRDIVASGHFSPPLPCPAGDLGTIRELAARTGRHPGNRP</sequence>
<organism evidence="2 3">
    <name type="scientific">Kitasatospora setae (strain ATCC 33774 / DSM 43861 / JCM 3304 / KCC A-0304 / NBRC 14216 / KM-6054)</name>
    <name type="common">Streptomyces setae</name>
    <dbReference type="NCBI Taxonomy" id="452652"/>
    <lineage>
        <taxon>Bacteria</taxon>
        <taxon>Bacillati</taxon>
        <taxon>Actinomycetota</taxon>
        <taxon>Actinomycetes</taxon>
        <taxon>Kitasatosporales</taxon>
        <taxon>Streptomycetaceae</taxon>
        <taxon>Kitasatospora</taxon>
    </lineage>
</organism>
<dbReference type="KEGG" id="ksk:KSE_58100"/>
<dbReference type="InterPro" id="IPR017517">
    <property type="entry name" value="Maleyloyr_isom"/>
</dbReference>
<dbReference type="SUPFAM" id="SSF109854">
    <property type="entry name" value="DinB/YfiT-like putative metalloenzymes"/>
    <property type="match status" value="1"/>
</dbReference>
<reference evidence="2 3" key="1">
    <citation type="journal article" date="2010" name="DNA Res.">
        <title>Genome sequence of Kitasatospora setae NBRC 14216T: an evolutionary snapshot of the family Streptomycetaceae.</title>
        <authorList>
            <person name="Ichikawa N."/>
            <person name="Oguchi A."/>
            <person name="Ikeda H."/>
            <person name="Ishikawa J."/>
            <person name="Kitani S."/>
            <person name="Watanabe Y."/>
            <person name="Nakamura S."/>
            <person name="Katano Y."/>
            <person name="Kishi E."/>
            <person name="Sasagawa M."/>
            <person name="Ankai A."/>
            <person name="Fukui S."/>
            <person name="Hashimoto Y."/>
            <person name="Kamata S."/>
            <person name="Otoguro M."/>
            <person name="Tanikawa S."/>
            <person name="Nihira T."/>
            <person name="Horinouchi S."/>
            <person name="Ohnishi Y."/>
            <person name="Hayakawa M."/>
            <person name="Kuzuyama T."/>
            <person name="Arisawa A."/>
            <person name="Nomoto F."/>
            <person name="Miura H."/>
            <person name="Takahashi Y."/>
            <person name="Fujita N."/>
        </authorList>
    </citation>
    <scope>NUCLEOTIDE SEQUENCE [LARGE SCALE GENOMIC DNA]</scope>
    <source>
        <strain evidence="3">ATCC 33774 / DSM 43861 / JCM 3304 / KCC A-0304 / NBRC 14216 / KM-6054</strain>
    </source>
</reference>
<dbReference type="Proteomes" id="UP000007076">
    <property type="component" value="Chromosome"/>
</dbReference>
<gene>
    <name evidence="2" type="ordered locus">KSE_58100</name>
</gene>
<feature type="domain" description="Mycothiol-dependent maleylpyruvate isomerase metal-binding" evidence="1">
    <location>
        <begin position="20"/>
        <end position="140"/>
    </location>
</feature>
<dbReference type="EMBL" id="AP010968">
    <property type="protein sequence ID" value="BAJ31581.1"/>
    <property type="molecule type" value="Genomic_DNA"/>
</dbReference>
<protein>
    <recommendedName>
        <fullName evidence="1">Mycothiol-dependent maleylpyruvate isomerase metal-binding domain-containing protein</fullName>
    </recommendedName>
</protein>
<dbReference type="GO" id="GO:0046872">
    <property type="term" value="F:metal ion binding"/>
    <property type="evidence" value="ECO:0007669"/>
    <property type="project" value="InterPro"/>
</dbReference>
<accession>E4N3V0</accession>
<dbReference type="AlphaFoldDB" id="E4N3V0"/>
<dbReference type="PATRIC" id="fig|452652.3.peg.5819"/>
<dbReference type="InterPro" id="IPR017520">
    <property type="entry name" value="CHP03086"/>
</dbReference>
<dbReference type="HOGENOM" id="CLU_051661_1_0_11"/>